<comment type="caution">
    <text evidence="2">The sequence shown here is derived from an EMBL/GenBank/DDBJ whole genome shotgun (WGS) entry which is preliminary data.</text>
</comment>
<feature type="non-terminal residue" evidence="2">
    <location>
        <position position="269"/>
    </location>
</feature>
<evidence type="ECO:0000313" key="3">
    <source>
        <dbReference type="Proteomes" id="UP001432322"/>
    </source>
</evidence>
<sequence>MDEPSGTFDSQRINHQDGDEVNVIEMTSEVKNGHEYFENGSPHEAEKRDDCFQPESANELRSFIATGSVDSKLSRGIKHEQIGKDLSNNTASEGYAAAPGKEIKIPFDSSFSVTQLRDVAQDNQVQDDHHDQTAKEHSQEATNTSVQAHIVDKREPKFDDVLEPIVPSKIPKEATEFAHGLCSDSYSLTDLAKLFVPFQKLLEPESLSQGGSYPVTNVEEKIGAENNMHVKGQQLTCIEEQKIDNIVPRKGEIVYVDKRGVKHEVTLNY</sequence>
<protein>
    <submittedName>
        <fullName evidence="2">Uncharacterized protein</fullName>
    </submittedName>
</protein>
<organism evidence="2 3">
    <name type="scientific">Pristionchus fissidentatus</name>
    <dbReference type="NCBI Taxonomy" id="1538716"/>
    <lineage>
        <taxon>Eukaryota</taxon>
        <taxon>Metazoa</taxon>
        <taxon>Ecdysozoa</taxon>
        <taxon>Nematoda</taxon>
        <taxon>Chromadorea</taxon>
        <taxon>Rhabditida</taxon>
        <taxon>Rhabditina</taxon>
        <taxon>Diplogasteromorpha</taxon>
        <taxon>Diplogasteroidea</taxon>
        <taxon>Neodiplogasteridae</taxon>
        <taxon>Pristionchus</taxon>
    </lineage>
</organism>
<gene>
    <name evidence="2" type="ORF">PFISCL1PPCAC_9088</name>
</gene>
<evidence type="ECO:0000313" key="2">
    <source>
        <dbReference type="EMBL" id="GMT17791.1"/>
    </source>
</evidence>
<dbReference type="EMBL" id="BTSY01000003">
    <property type="protein sequence ID" value="GMT17791.1"/>
    <property type="molecule type" value="Genomic_DNA"/>
</dbReference>
<proteinExistence type="predicted"/>
<feature type="region of interest" description="Disordered" evidence="1">
    <location>
        <begin position="122"/>
        <end position="146"/>
    </location>
</feature>
<evidence type="ECO:0000256" key="1">
    <source>
        <dbReference type="SAM" id="MobiDB-lite"/>
    </source>
</evidence>
<reference evidence="2" key="1">
    <citation type="submission" date="2023-10" db="EMBL/GenBank/DDBJ databases">
        <title>Genome assembly of Pristionchus species.</title>
        <authorList>
            <person name="Yoshida K."/>
            <person name="Sommer R.J."/>
        </authorList>
    </citation>
    <scope>NUCLEOTIDE SEQUENCE</scope>
    <source>
        <strain evidence="2">RS5133</strain>
    </source>
</reference>
<keyword evidence="3" id="KW-1185">Reference proteome</keyword>
<feature type="compositionally biased region" description="Basic and acidic residues" evidence="1">
    <location>
        <begin position="126"/>
        <end position="139"/>
    </location>
</feature>
<dbReference type="Proteomes" id="UP001432322">
    <property type="component" value="Unassembled WGS sequence"/>
</dbReference>
<accession>A0AAV5VDP1</accession>
<dbReference type="AlphaFoldDB" id="A0AAV5VDP1"/>
<name>A0AAV5VDP1_9BILA</name>